<dbReference type="InterPro" id="IPR004481">
    <property type="entry name" value="K/Na/Ca-exchanger"/>
</dbReference>
<reference evidence="7 8" key="1">
    <citation type="submission" date="2017-09" db="EMBL/GenBank/DDBJ databases">
        <title>Depth-based differentiation of microbial function through sediment-hosted aquifers and enrichment of novel symbionts in the deep terrestrial subsurface.</title>
        <authorList>
            <person name="Probst A.J."/>
            <person name="Ladd B."/>
            <person name="Jarett J.K."/>
            <person name="Geller-Mcgrath D.E."/>
            <person name="Sieber C.M."/>
            <person name="Emerson J.B."/>
            <person name="Anantharaman K."/>
            <person name="Thomas B.C."/>
            <person name="Malmstrom R."/>
            <person name="Stieglmeier M."/>
            <person name="Klingl A."/>
            <person name="Woyke T."/>
            <person name="Ryan C.M."/>
            <person name="Banfield J.F."/>
        </authorList>
    </citation>
    <scope>NUCLEOTIDE SEQUENCE [LARGE SCALE GENOMIC DNA]</scope>
    <source>
        <strain evidence="7">CG18_big_fil_WC_8_21_14_2_50_37_10</strain>
    </source>
</reference>
<feature type="transmembrane region" description="Helical" evidence="5">
    <location>
        <begin position="40"/>
        <end position="64"/>
    </location>
</feature>
<gene>
    <name evidence="7" type="ORF">COW72_02705</name>
</gene>
<accession>A0A2H0FG71</accession>
<dbReference type="GO" id="GO:0008273">
    <property type="term" value="F:calcium, potassium:sodium antiporter activity"/>
    <property type="evidence" value="ECO:0007669"/>
    <property type="project" value="TreeGrafter"/>
</dbReference>
<feature type="transmembrane region" description="Helical" evidence="5">
    <location>
        <begin position="271"/>
        <end position="289"/>
    </location>
</feature>
<evidence type="ECO:0000256" key="5">
    <source>
        <dbReference type="SAM" id="Phobius"/>
    </source>
</evidence>
<dbReference type="PANTHER" id="PTHR10846:SF8">
    <property type="entry name" value="INNER MEMBRANE PROTEIN YRBG"/>
    <property type="match status" value="1"/>
</dbReference>
<feature type="transmembrane region" description="Helical" evidence="5">
    <location>
        <begin position="105"/>
        <end position="123"/>
    </location>
</feature>
<feature type="transmembrane region" description="Helical" evidence="5">
    <location>
        <begin position="6"/>
        <end position="28"/>
    </location>
</feature>
<sequence length="318" mass="34787">MDLVVYILIFLASFALLFWSGNFLVDVLTKISKFIGWKEFVVSFLVMAFATTIPNFFVGIISALNKVPELSFGDVVGTNIADLTLIIALAALVSKMGLSVPSRTVQGSSLFTIGVAVLPLILIQDGTLSRLDGILLLGAFAVYIAWLFNKKERFEKIYDGTLEKLTLNFFKKNIALLFCSILLLLISAQGIVKSAVFFSGFLHLPLSLIGILVVGLGTALPELSFTLQAAKKSQDWMIVGDVMGSVIMTATLVLGVVALICPIKIVDFSPFAIGRIFLIISAIFFLLFIRTGRKITRKEALFLLGIYITFVLVEILTK</sequence>
<dbReference type="InterPro" id="IPR044880">
    <property type="entry name" value="NCX_ion-bd_dom_sf"/>
</dbReference>
<feature type="domain" description="Sodium/calcium exchanger membrane region" evidence="6">
    <location>
        <begin position="173"/>
        <end position="314"/>
    </location>
</feature>
<protein>
    <recommendedName>
        <fullName evidence="6">Sodium/calcium exchanger membrane region domain-containing protein</fullName>
    </recommendedName>
</protein>
<proteinExistence type="predicted"/>
<evidence type="ECO:0000256" key="2">
    <source>
        <dbReference type="ARBA" id="ARBA00022692"/>
    </source>
</evidence>
<comment type="caution">
    <text evidence="7">The sequence shown here is derived from an EMBL/GenBank/DDBJ whole genome shotgun (WGS) entry which is preliminary data.</text>
</comment>
<dbReference type="AlphaFoldDB" id="A0A2H0FG71"/>
<dbReference type="Proteomes" id="UP000230778">
    <property type="component" value="Unassembled WGS sequence"/>
</dbReference>
<dbReference type="PANTHER" id="PTHR10846">
    <property type="entry name" value="SODIUM/POTASSIUM/CALCIUM EXCHANGER"/>
    <property type="match status" value="1"/>
</dbReference>
<dbReference type="GO" id="GO:0006874">
    <property type="term" value="P:intracellular calcium ion homeostasis"/>
    <property type="evidence" value="ECO:0007669"/>
    <property type="project" value="TreeGrafter"/>
</dbReference>
<organism evidence="7 8">
    <name type="scientific">Candidatus Nealsonbacteria bacterium CG18_big_fil_WC_8_21_14_2_50_37_10</name>
    <dbReference type="NCBI Taxonomy" id="1974717"/>
    <lineage>
        <taxon>Bacteria</taxon>
        <taxon>Candidatus Nealsoniibacteriota</taxon>
    </lineage>
</organism>
<comment type="subcellular location">
    <subcellularLocation>
        <location evidence="1">Membrane</location>
        <topology evidence="1">Multi-pass membrane protein</topology>
    </subcellularLocation>
</comment>
<feature type="transmembrane region" description="Helical" evidence="5">
    <location>
        <begin position="129"/>
        <end position="148"/>
    </location>
</feature>
<name>A0A2H0FG71_9BACT</name>
<feature type="transmembrane region" description="Helical" evidence="5">
    <location>
        <begin position="242"/>
        <end position="265"/>
    </location>
</feature>
<feature type="domain" description="Sodium/calcium exchanger membrane region" evidence="6">
    <location>
        <begin position="6"/>
        <end position="148"/>
    </location>
</feature>
<dbReference type="Gene3D" id="1.20.1420.30">
    <property type="entry name" value="NCX, central ion-binding region"/>
    <property type="match status" value="1"/>
</dbReference>
<keyword evidence="3 5" id="KW-1133">Transmembrane helix</keyword>
<evidence type="ECO:0000259" key="6">
    <source>
        <dbReference type="Pfam" id="PF01699"/>
    </source>
</evidence>
<evidence type="ECO:0000256" key="4">
    <source>
        <dbReference type="ARBA" id="ARBA00023136"/>
    </source>
</evidence>
<dbReference type="GO" id="GO:0005886">
    <property type="term" value="C:plasma membrane"/>
    <property type="evidence" value="ECO:0007669"/>
    <property type="project" value="TreeGrafter"/>
</dbReference>
<keyword evidence="2 5" id="KW-0812">Transmembrane</keyword>
<dbReference type="GO" id="GO:0005262">
    <property type="term" value="F:calcium channel activity"/>
    <property type="evidence" value="ECO:0007669"/>
    <property type="project" value="TreeGrafter"/>
</dbReference>
<dbReference type="Pfam" id="PF01699">
    <property type="entry name" value="Na_Ca_ex"/>
    <property type="match status" value="2"/>
</dbReference>
<evidence type="ECO:0000256" key="1">
    <source>
        <dbReference type="ARBA" id="ARBA00004141"/>
    </source>
</evidence>
<dbReference type="InterPro" id="IPR004837">
    <property type="entry name" value="NaCa_Exmemb"/>
</dbReference>
<evidence type="ECO:0000313" key="8">
    <source>
        <dbReference type="Proteomes" id="UP000230778"/>
    </source>
</evidence>
<evidence type="ECO:0000256" key="3">
    <source>
        <dbReference type="ARBA" id="ARBA00022989"/>
    </source>
</evidence>
<feature type="transmembrane region" description="Helical" evidence="5">
    <location>
        <begin position="174"/>
        <end position="192"/>
    </location>
</feature>
<keyword evidence="4 5" id="KW-0472">Membrane</keyword>
<feature type="transmembrane region" description="Helical" evidence="5">
    <location>
        <begin position="198"/>
        <end position="221"/>
    </location>
</feature>
<dbReference type="EMBL" id="PCUC01000141">
    <property type="protein sequence ID" value="PIQ05559.1"/>
    <property type="molecule type" value="Genomic_DNA"/>
</dbReference>
<feature type="transmembrane region" description="Helical" evidence="5">
    <location>
        <begin position="76"/>
        <end position="93"/>
    </location>
</feature>
<feature type="transmembrane region" description="Helical" evidence="5">
    <location>
        <begin position="301"/>
        <end position="317"/>
    </location>
</feature>
<evidence type="ECO:0000313" key="7">
    <source>
        <dbReference type="EMBL" id="PIQ05559.1"/>
    </source>
</evidence>